<dbReference type="AlphaFoldDB" id="A0A7X1KPI4"/>
<dbReference type="InterPro" id="IPR011928">
    <property type="entry name" value="Phage_phiJL001_Gp84"/>
</dbReference>
<dbReference type="Pfam" id="PF09356">
    <property type="entry name" value="Phage_BR0599"/>
    <property type="match status" value="1"/>
</dbReference>
<protein>
    <submittedName>
        <fullName evidence="2">Phage BR0599 family protein</fullName>
    </submittedName>
</protein>
<evidence type="ECO:0000313" key="2">
    <source>
        <dbReference type="EMBL" id="MBC2668757.1"/>
    </source>
</evidence>
<sequence length="199" mass="21016">MDGATVLVETAYLQAWPTVVGVLHVFQGFVSDCYPERTMIRVVVKSLQELLAQPFPRNVYQSVCSRTVYDAGCGANKALFTSTGTVASSPAPTTTSFKTGHAQAAGYFDQGVITFTSGANAGIRRTVKSYNPATGFTFALPLPVAPAIGDTISVFAGCDKTLATCRSKFNNAGNFRGFPWVPNPETAAPAVPGYTKSGK</sequence>
<dbReference type="RefSeq" id="WP_185678625.1">
    <property type="nucleotide sequence ID" value="NZ_JBHRYI010000028.1"/>
</dbReference>
<dbReference type="NCBIfam" id="TIGR02218">
    <property type="entry name" value="phg_TIGR02218"/>
    <property type="match status" value="1"/>
</dbReference>
<comment type="caution">
    <text evidence="2">The sequence shown here is derived from an EMBL/GenBank/DDBJ whole genome shotgun (WGS) entry which is preliminary data.</text>
</comment>
<dbReference type="InterPro" id="IPR018964">
    <property type="entry name" value="Phage_phiJL001_Gp84_C"/>
</dbReference>
<organism evidence="2 3">
    <name type="scientific">Novosphingobium piscinae</name>
    <dbReference type="NCBI Taxonomy" id="1507448"/>
    <lineage>
        <taxon>Bacteria</taxon>
        <taxon>Pseudomonadati</taxon>
        <taxon>Pseudomonadota</taxon>
        <taxon>Alphaproteobacteria</taxon>
        <taxon>Sphingomonadales</taxon>
        <taxon>Sphingomonadaceae</taxon>
        <taxon>Novosphingobium</taxon>
    </lineage>
</organism>
<dbReference type="EMBL" id="JACLAX010000004">
    <property type="protein sequence ID" value="MBC2668757.1"/>
    <property type="molecule type" value="Genomic_DNA"/>
</dbReference>
<accession>A0A7X1KPI4</accession>
<name>A0A7X1KPI4_9SPHN</name>
<proteinExistence type="predicted"/>
<gene>
    <name evidence="2" type="ORF">H7F53_06360</name>
</gene>
<feature type="domain" description="Bacteriophage phiJL001 Gp84 C-terminal" evidence="1">
    <location>
        <begin position="106"/>
        <end position="183"/>
    </location>
</feature>
<evidence type="ECO:0000259" key="1">
    <source>
        <dbReference type="Pfam" id="PF09356"/>
    </source>
</evidence>
<reference evidence="2 3" key="1">
    <citation type="submission" date="2020-08" db="EMBL/GenBank/DDBJ databases">
        <title>The genome sequence of type strain Novosphingobium piscinae KCTC 42194.</title>
        <authorList>
            <person name="Liu Y."/>
        </authorList>
    </citation>
    <scope>NUCLEOTIDE SEQUENCE [LARGE SCALE GENOMIC DNA]</scope>
    <source>
        <strain evidence="2 3">KCTC 42194</strain>
    </source>
</reference>
<keyword evidence="3" id="KW-1185">Reference proteome</keyword>
<dbReference type="Pfam" id="PF09931">
    <property type="entry name" value="Phage_phiJL001_Gp84_N"/>
    <property type="match status" value="1"/>
</dbReference>
<dbReference type="Proteomes" id="UP000551327">
    <property type="component" value="Unassembled WGS sequence"/>
</dbReference>
<evidence type="ECO:0000313" key="3">
    <source>
        <dbReference type="Proteomes" id="UP000551327"/>
    </source>
</evidence>